<dbReference type="SUPFAM" id="SSF54495">
    <property type="entry name" value="UBC-like"/>
    <property type="match status" value="1"/>
</dbReference>
<dbReference type="Gramene" id="ERN15684">
    <property type="protein sequence ID" value="ERN15684"/>
    <property type="gene ID" value="AMTR_s00048p00220260"/>
</dbReference>
<reference evidence="4" key="1">
    <citation type="journal article" date="2013" name="Science">
        <title>The Amborella genome and the evolution of flowering plants.</title>
        <authorList>
            <consortium name="Amborella Genome Project"/>
        </authorList>
    </citation>
    <scope>NUCLEOTIDE SEQUENCE [LARGE SCALE GENOMIC DNA]</scope>
</reference>
<dbReference type="eggNOG" id="KOG0417">
    <property type="taxonomic scope" value="Eukaryota"/>
</dbReference>
<keyword evidence="4" id="KW-1185">Reference proteome</keyword>
<dbReference type="Gene3D" id="3.10.110.10">
    <property type="entry name" value="Ubiquitin Conjugating Enzyme"/>
    <property type="match status" value="1"/>
</dbReference>
<evidence type="ECO:0000313" key="4">
    <source>
        <dbReference type="Proteomes" id="UP000017836"/>
    </source>
</evidence>
<dbReference type="PROSITE" id="PS50127">
    <property type="entry name" value="UBC_2"/>
    <property type="match status" value="1"/>
</dbReference>
<proteinExistence type="predicted"/>
<evidence type="ECO:0000256" key="1">
    <source>
        <dbReference type="SAM" id="MobiDB-lite"/>
    </source>
</evidence>
<dbReference type="HOGENOM" id="CLU_2515658_0_0_1"/>
<evidence type="ECO:0000259" key="2">
    <source>
        <dbReference type="PROSITE" id="PS50127"/>
    </source>
</evidence>
<dbReference type="Proteomes" id="UP000017836">
    <property type="component" value="Unassembled WGS sequence"/>
</dbReference>
<dbReference type="InterPro" id="IPR016135">
    <property type="entry name" value="UBQ-conjugating_enzyme/RWD"/>
</dbReference>
<dbReference type="EMBL" id="KI392502">
    <property type="protein sequence ID" value="ERN15684.1"/>
    <property type="molecule type" value="Genomic_DNA"/>
</dbReference>
<feature type="domain" description="UBC core" evidence="2">
    <location>
        <begin position="29"/>
        <end position="85"/>
    </location>
</feature>
<accession>U5CZU2</accession>
<gene>
    <name evidence="3" type="ORF">AMTR_s00048p00220260</name>
</gene>
<name>U5CZU2_AMBTC</name>
<sequence>MNIGGKNPFASSSAGGGVRSWPSTTSVSSSGKRIQKEMADFNSQPPPGCAAAPKGDNLYCWVATIFGPQGHLLIGLEFGDMVRRY</sequence>
<evidence type="ECO:0000313" key="3">
    <source>
        <dbReference type="EMBL" id="ERN15684.1"/>
    </source>
</evidence>
<organism evidence="3 4">
    <name type="scientific">Amborella trichopoda</name>
    <dbReference type="NCBI Taxonomy" id="13333"/>
    <lineage>
        <taxon>Eukaryota</taxon>
        <taxon>Viridiplantae</taxon>
        <taxon>Streptophyta</taxon>
        <taxon>Embryophyta</taxon>
        <taxon>Tracheophyta</taxon>
        <taxon>Spermatophyta</taxon>
        <taxon>Magnoliopsida</taxon>
        <taxon>Amborellales</taxon>
        <taxon>Amborellaceae</taxon>
        <taxon>Amborella</taxon>
    </lineage>
</organism>
<protein>
    <recommendedName>
        <fullName evidence="2">UBC core domain-containing protein</fullName>
    </recommendedName>
</protein>
<dbReference type="STRING" id="13333.U5CZU2"/>
<feature type="region of interest" description="Disordered" evidence="1">
    <location>
        <begin position="1"/>
        <end position="48"/>
    </location>
</feature>
<feature type="compositionally biased region" description="Low complexity" evidence="1">
    <location>
        <begin position="20"/>
        <end position="30"/>
    </location>
</feature>
<dbReference type="AlphaFoldDB" id="U5CZU2"/>
<dbReference type="InterPro" id="IPR000608">
    <property type="entry name" value="UBC"/>
</dbReference>